<evidence type="ECO:0000256" key="9">
    <source>
        <dbReference type="PIRNR" id="PIRNR002869"/>
    </source>
</evidence>
<feature type="transmembrane region" description="Helical" evidence="8">
    <location>
        <begin position="290"/>
        <end position="308"/>
    </location>
</feature>
<feature type="transmembrane region" description="Helical" evidence="8">
    <location>
        <begin position="245"/>
        <end position="270"/>
    </location>
</feature>
<dbReference type="InterPro" id="IPR004268">
    <property type="entry name" value="MurJ"/>
</dbReference>
<evidence type="ECO:0000256" key="8">
    <source>
        <dbReference type="HAMAP-Rule" id="MF_02078"/>
    </source>
</evidence>
<feature type="transmembrane region" description="Helical" evidence="8">
    <location>
        <begin position="366"/>
        <end position="386"/>
    </location>
</feature>
<protein>
    <recommendedName>
        <fullName evidence="8">Probable lipid II flippase MurJ</fullName>
    </recommendedName>
</protein>
<dbReference type="Pfam" id="PF03023">
    <property type="entry name" value="MurJ"/>
    <property type="match status" value="1"/>
</dbReference>
<feature type="transmembrane region" description="Helical" evidence="8">
    <location>
        <begin position="398"/>
        <end position="417"/>
    </location>
</feature>
<dbReference type="CDD" id="cd13123">
    <property type="entry name" value="MATE_MurJ_like"/>
    <property type="match status" value="1"/>
</dbReference>
<dbReference type="InterPro" id="IPR051050">
    <property type="entry name" value="Lipid_II_flippase_MurJ/MviN"/>
</dbReference>
<keyword evidence="5 8" id="KW-0573">Peptidoglycan synthesis</keyword>
<dbReference type="GO" id="GO:0009252">
    <property type="term" value="P:peptidoglycan biosynthetic process"/>
    <property type="evidence" value="ECO:0007669"/>
    <property type="project" value="UniProtKB-UniRule"/>
</dbReference>
<keyword evidence="6 8" id="KW-1133">Transmembrane helix</keyword>
<feature type="transmembrane region" description="Helical" evidence="8">
    <location>
        <begin position="458"/>
        <end position="478"/>
    </location>
</feature>
<dbReference type="PRINTS" id="PR01806">
    <property type="entry name" value="VIRFACTRMVIN"/>
</dbReference>
<dbReference type="GO" id="GO:0034204">
    <property type="term" value="P:lipid translocation"/>
    <property type="evidence" value="ECO:0007669"/>
    <property type="project" value="TreeGrafter"/>
</dbReference>
<evidence type="ECO:0000313" key="10">
    <source>
        <dbReference type="EMBL" id="RTZ78678.1"/>
    </source>
</evidence>
<dbReference type="GO" id="GO:0071555">
    <property type="term" value="P:cell wall organization"/>
    <property type="evidence" value="ECO:0007669"/>
    <property type="project" value="UniProtKB-UniRule"/>
</dbReference>
<evidence type="ECO:0000313" key="11">
    <source>
        <dbReference type="Proteomes" id="UP000286732"/>
    </source>
</evidence>
<evidence type="ECO:0000256" key="2">
    <source>
        <dbReference type="ARBA" id="ARBA00022475"/>
    </source>
</evidence>
<feature type="transmembrane region" description="Helical" evidence="8">
    <location>
        <begin position="106"/>
        <end position="130"/>
    </location>
</feature>
<dbReference type="HAMAP" id="MF_02078">
    <property type="entry name" value="MurJ_MviN"/>
    <property type="match status" value="1"/>
</dbReference>
<evidence type="ECO:0000256" key="1">
    <source>
        <dbReference type="ARBA" id="ARBA00004651"/>
    </source>
</evidence>
<comment type="pathway">
    <text evidence="8">Cell wall biogenesis; peptidoglycan biosynthesis.</text>
</comment>
<dbReference type="PANTHER" id="PTHR47019">
    <property type="entry name" value="LIPID II FLIPPASE MURJ"/>
    <property type="match status" value="1"/>
</dbReference>
<name>A0A432G5T5_9DELT</name>
<feature type="transmembrane region" description="Helical" evidence="8">
    <location>
        <begin position="423"/>
        <end position="446"/>
    </location>
</feature>
<feature type="transmembrane region" description="Helical" evidence="8">
    <location>
        <begin position="150"/>
        <end position="169"/>
    </location>
</feature>
<evidence type="ECO:0000256" key="5">
    <source>
        <dbReference type="ARBA" id="ARBA00022984"/>
    </source>
</evidence>
<keyword evidence="3 8" id="KW-0812">Transmembrane</keyword>
<dbReference type="GO" id="GO:0008360">
    <property type="term" value="P:regulation of cell shape"/>
    <property type="evidence" value="ECO:0007669"/>
    <property type="project" value="UniProtKB-UniRule"/>
</dbReference>
<dbReference type="AlphaFoldDB" id="A0A432G5T5"/>
<comment type="similarity">
    <text evidence="8 9">Belongs to the MurJ/MviN family.</text>
</comment>
<feature type="transmembrane region" description="Helical" evidence="8">
    <location>
        <begin position="329"/>
        <end position="354"/>
    </location>
</feature>
<keyword evidence="4 8" id="KW-0133">Cell shape</keyword>
<proteinExistence type="inferred from homology"/>
<feature type="transmembrane region" description="Helical" evidence="8">
    <location>
        <begin position="204"/>
        <end position="224"/>
    </location>
</feature>
<comment type="subcellular location">
    <subcellularLocation>
        <location evidence="1 8">Cell membrane</location>
        <topology evidence="1 8">Multi-pass membrane protein</topology>
    </subcellularLocation>
</comment>
<dbReference type="EMBL" id="QNZM01000273">
    <property type="protein sequence ID" value="RTZ78678.1"/>
    <property type="molecule type" value="Genomic_DNA"/>
</dbReference>
<sequence>MNHFTFIPLKNNPEESGRILKNARTVTIFTLFSRILGAARDLVIAHVFGAGWVTDAFVQAFTIPNVLRRLTAEGSMTLAFLPLYTEIRERKDPEAAKKFAAKTLGLVLAATTILTGLGILFSPQLVYLFAAGFASSPEKYDLTVLLTRVMFPYLIFVSLVAWAMGVLNAEGRFAAPAAAPILLNIGIIGAAFGISPLLEEPMIGIGIGVLLGGIAQILIQIPSLRKVGQSFKPQNFLNDENIQRLLKLLGPSLLGVAVYQINIIVLRNLASFMPTGQVTHYYNASRLSELTLGVFAFAITSAGFPELSQHTAAKNWEKIRNTLRFTMSTTLLVIFPASVGLAVVAEPIVSMLYLHGAYSWSDVQNTALTLQAFALSIPAVAMIRLQTSVFFSLKDTRTPVKVSLFSILLTGLLGWWWSQSLEIFGLALGLAAGTWFQWILLSLFLLKQSELRKHWWPLRSSLLYMLASSGMGGFAWYYRGYGSWENGPFLVYNWVIFGGILLGSALLYGLLLLVFREEQVLRLKNHMLQINT</sequence>
<evidence type="ECO:0000256" key="7">
    <source>
        <dbReference type="ARBA" id="ARBA00023136"/>
    </source>
</evidence>
<dbReference type="GO" id="GO:0005886">
    <property type="term" value="C:plasma membrane"/>
    <property type="evidence" value="ECO:0007669"/>
    <property type="project" value="UniProtKB-SubCell"/>
</dbReference>
<reference evidence="10 11" key="1">
    <citation type="submission" date="2018-06" db="EMBL/GenBank/DDBJ databases">
        <title>Combined omics and stable isotope probing to characterize newly discovered Mariana Back-Arc vent microbial communities.</title>
        <authorList>
            <person name="Trembath-Reichert E."/>
            <person name="Huber J.A."/>
        </authorList>
    </citation>
    <scope>NUCLEOTIDE SEQUENCE [LARGE SCALE GENOMIC DNA]</scope>
    <source>
        <strain evidence="10">MAG 63_2</strain>
    </source>
</reference>
<evidence type="ECO:0000256" key="3">
    <source>
        <dbReference type="ARBA" id="ARBA00022692"/>
    </source>
</evidence>
<organism evidence="10 11">
    <name type="scientific">SAR324 cluster bacterium</name>
    <dbReference type="NCBI Taxonomy" id="2024889"/>
    <lineage>
        <taxon>Bacteria</taxon>
        <taxon>Deltaproteobacteria</taxon>
        <taxon>SAR324 cluster</taxon>
    </lineage>
</organism>
<feature type="transmembrane region" description="Helical" evidence="8">
    <location>
        <begin position="181"/>
        <end position="198"/>
    </location>
</feature>
<comment type="function">
    <text evidence="8 9">Involved in peptidoglycan biosynthesis. Transports lipid-linked peptidoglycan precursors from the inner to the outer leaflet of the cytoplasmic membrane.</text>
</comment>
<accession>A0A432G5T5</accession>
<dbReference type="UniPathway" id="UPA00219"/>
<gene>
    <name evidence="10" type="primary">mviN</name>
    <name evidence="8" type="synonym">murJ</name>
    <name evidence="10" type="ORF">DSY98_06955</name>
</gene>
<dbReference type="NCBIfam" id="TIGR01695">
    <property type="entry name" value="murJ_mviN"/>
    <property type="match status" value="1"/>
</dbReference>
<dbReference type="PANTHER" id="PTHR47019:SF1">
    <property type="entry name" value="LIPID II FLIPPASE MURJ"/>
    <property type="match status" value="1"/>
</dbReference>
<comment type="caution">
    <text evidence="10">The sequence shown here is derived from an EMBL/GenBank/DDBJ whole genome shotgun (WGS) entry which is preliminary data.</text>
</comment>
<keyword evidence="7 8" id="KW-0472">Membrane</keyword>
<keyword evidence="8 9" id="KW-0813">Transport</keyword>
<evidence type="ECO:0000256" key="4">
    <source>
        <dbReference type="ARBA" id="ARBA00022960"/>
    </source>
</evidence>
<keyword evidence="2 8" id="KW-1003">Cell membrane</keyword>
<evidence type="ECO:0000256" key="6">
    <source>
        <dbReference type="ARBA" id="ARBA00022989"/>
    </source>
</evidence>
<keyword evidence="8 9" id="KW-0961">Cell wall biogenesis/degradation</keyword>
<dbReference type="PIRSF" id="PIRSF002869">
    <property type="entry name" value="MviN"/>
    <property type="match status" value="1"/>
</dbReference>
<dbReference type="Proteomes" id="UP000286732">
    <property type="component" value="Unassembled WGS sequence"/>
</dbReference>
<feature type="transmembrane region" description="Helical" evidence="8">
    <location>
        <begin position="490"/>
        <end position="515"/>
    </location>
</feature>
<dbReference type="GO" id="GO:0015648">
    <property type="term" value="F:lipid-linked peptidoglycan transporter activity"/>
    <property type="evidence" value="ECO:0007669"/>
    <property type="project" value="UniProtKB-UniRule"/>
</dbReference>